<reference evidence="2" key="1">
    <citation type="submission" date="2018-07" db="EMBL/GenBank/DDBJ databases">
        <title>Giant CbK-like Caulobacter bacteriophages have genetically divergent genomes.</title>
        <authorList>
            <person name="Wilson K.M."/>
            <person name="Ely B."/>
        </authorList>
    </citation>
    <scope>NUCLEOTIDE SEQUENCE [LARGE SCALE GENOMIC DNA]</scope>
</reference>
<accession>A0A385ECK7</accession>
<organism evidence="1 2">
    <name type="scientific">Caulobacter phage CcrBL9</name>
    <dbReference type="NCBI Taxonomy" id="2283270"/>
    <lineage>
        <taxon>Viruses</taxon>
        <taxon>Duplodnaviria</taxon>
        <taxon>Heunggongvirae</taxon>
        <taxon>Uroviricota</taxon>
        <taxon>Caudoviricetes</taxon>
        <taxon>Jeanschmidtviridae</taxon>
        <taxon>Bertelyvirus</taxon>
        <taxon>Bertelyvirus BL9</taxon>
    </lineage>
</organism>
<protein>
    <submittedName>
        <fullName evidence="1">Uncharacterized protein</fullName>
    </submittedName>
</protein>
<evidence type="ECO:0000313" key="2">
    <source>
        <dbReference type="Proteomes" id="UP000259421"/>
    </source>
</evidence>
<sequence>MRLIINAPEPWVPEAMKILAAQVKRFDEYPKIGWGWSFGHYPNKFFVRRIKDGLSITHVMPKL</sequence>
<keyword evidence="2" id="KW-1185">Reference proteome</keyword>
<dbReference type="Proteomes" id="UP000259421">
    <property type="component" value="Segment"/>
</dbReference>
<proteinExistence type="predicted"/>
<reference evidence="1 2" key="2">
    <citation type="submission" date="2018-09" db="EMBL/GenBank/DDBJ databases">
        <title>Giant CbK-like Caulobacter bacteriophages have genetically divergent genomes.</title>
        <authorList>
            <person name="Wilson K."/>
            <person name="Ely B."/>
        </authorList>
    </citation>
    <scope>NUCLEOTIDE SEQUENCE [LARGE SCALE GENOMIC DNA]</scope>
</reference>
<dbReference type="EMBL" id="MH588546">
    <property type="protein sequence ID" value="AXQ69416.1"/>
    <property type="molecule type" value="Genomic_DNA"/>
</dbReference>
<gene>
    <name evidence="1" type="ORF">CcrBL9_gp392</name>
</gene>
<name>A0A385ECK7_9CAUD</name>
<evidence type="ECO:0000313" key="1">
    <source>
        <dbReference type="EMBL" id="AXQ69416.1"/>
    </source>
</evidence>